<dbReference type="AlphaFoldDB" id="A0A940XEY1"/>
<keyword evidence="2" id="KW-1185">Reference proteome</keyword>
<evidence type="ECO:0000313" key="1">
    <source>
        <dbReference type="EMBL" id="MBP4138500.1"/>
    </source>
</evidence>
<evidence type="ECO:0008006" key="3">
    <source>
        <dbReference type="Google" id="ProtNLM"/>
    </source>
</evidence>
<dbReference type="EMBL" id="JAGFBV010000014">
    <property type="protein sequence ID" value="MBP4138500.1"/>
    <property type="molecule type" value="Genomic_DNA"/>
</dbReference>
<protein>
    <recommendedName>
        <fullName evidence="3">Lipoprotein</fullName>
    </recommendedName>
</protein>
<dbReference type="RefSeq" id="WP_210666493.1">
    <property type="nucleotide sequence ID" value="NZ_JAGFBV010000014.1"/>
</dbReference>
<dbReference type="PROSITE" id="PS51257">
    <property type="entry name" value="PROKAR_LIPOPROTEIN"/>
    <property type="match status" value="1"/>
</dbReference>
<dbReference type="Proteomes" id="UP000675047">
    <property type="component" value="Unassembled WGS sequence"/>
</dbReference>
<organism evidence="1 2">
    <name type="scientific">Flavobacterium geliluteum</name>
    <dbReference type="NCBI Taxonomy" id="2816120"/>
    <lineage>
        <taxon>Bacteria</taxon>
        <taxon>Pseudomonadati</taxon>
        <taxon>Bacteroidota</taxon>
        <taxon>Flavobacteriia</taxon>
        <taxon>Flavobacteriales</taxon>
        <taxon>Flavobacteriaceae</taxon>
        <taxon>Flavobacterium</taxon>
    </lineage>
</organism>
<accession>A0A940XEY1</accession>
<evidence type="ECO:0000313" key="2">
    <source>
        <dbReference type="Proteomes" id="UP000675047"/>
    </source>
</evidence>
<sequence length="149" mass="16583">MTKKITQIAFAFCIVLLLVSCKNTKQKIQEHVSTYNNSASLIKGDNITATAAKGFLNSNKIEIRIETSLEENESNKLTYSNSFPNLLVQMIKNNQISKSLIEEGVTFDVYFLARNNTIIAQKIIGKEELAVLLKDDADANPEEKATAKL</sequence>
<proteinExistence type="predicted"/>
<gene>
    <name evidence="1" type="ORF">J3495_10405</name>
</gene>
<reference evidence="1 2" key="1">
    <citation type="submission" date="2021-03" db="EMBL/GenBank/DDBJ databases">
        <title>Flavobacterium Flabelliformis Sp. Nov. And Flavobacterium Geliluteum Sp. Nov., Two Novel Multidrug Resistant Psychrophilic Species Isolated From Antarctica.</title>
        <authorList>
            <person name="Kralova S."/>
            <person name="Busse H.J."/>
            <person name="Bezdicek M."/>
            <person name="Nykrynova M."/>
            <person name="Kroupova E."/>
            <person name="Krsek D."/>
            <person name="Sedlacek I."/>
        </authorList>
    </citation>
    <scope>NUCLEOTIDE SEQUENCE [LARGE SCALE GENOMIC DNA]</scope>
    <source>
        <strain evidence="1 2">P7388</strain>
    </source>
</reference>
<name>A0A940XEY1_9FLAO</name>
<comment type="caution">
    <text evidence="1">The sequence shown here is derived from an EMBL/GenBank/DDBJ whole genome shotgun (WGS) entry which is preliminary data.</text>
</comment>